<evidence type="ECO:0000313" key="2">
    <source>
        <dbReference type="EnsemblPlants" id="TuG1812G0200004236.01.T01.cds406904"/>
    </source>
</evidence>
<evidence type="ECO:0000256" key="1">
    <source>
        <dbReference type="SAM" id="MobiDB-lite"/>
    </source>
</evidence>
<organism evidence="2 3">
    <name type="scientific">Triticum urartu</name>
    <name type="common">Red wild einkorn</name>
    <name type="synonym">Crithodium urartu</name>
    <dbReference type="NCBI Taxonomy" id="4572"/>
    <lineage>
        <taxon>Eukaryota</taxon>
        <taxon>Viridiplantae</taxon>
        <taxon>Streptophyta</taxon>
        <taxon>Embryophyta</taxon>
        <taxon>Tracheophyta</taxon>
        <taxon>Spermatophyta</taxon>
        <taxon>Magnoliopsida</taxon>
        <taxon>Liliopsida</taxon>
        <taxon>Poales</taxon>
        <taxon>Poaceae</taxon>
        <taxon>BOP clade</taxon>
        <taxon>Pooideae</taxon>
        <taxon>Triticodae</taxon>
        <taxon>Triticeae</taxon>
        <taxon>Triticinae</taxon>
        <taxon>Triticum</taxon>
    </lineage>
</organism>
<dbReference type="AlphaFoldDB" id="A0A8R7TKE5"/>
<dbReference type="Proteomes" id="UP000015106">
    <property type="component" value="Chromosome 2"/>
</dbReference>
<dbReference type="EnsemblPlants" id="TuG1812G0200004236.01.T01">
    <property type="protein sequence ID" value="TuG1812G0200004236.01.T01.cds406904"/>
    <property type="gene ID" value="TuG1812G0200004236.01"/>
</dbReference>
<keyword evidence="3" id="KW-1185">Reference proteome</keyword>
<name>A0A8R7TKE5_TRIUA</name>
<protein>
    <submittedName>
        <fullName evidence="2">Uncharacterized protein</fullName>
    </submittedName>
</protein>
<sequence length="215" mass="23377">MTSKQTSTYLTSRRPSSVSSLMYICCIRPQARIILQTNRGILFVSDELELVLPEVSEEPDRLVLSVELQLELHPERAIGRDALALPDTDILFDHTFHAAEVQVRRLGDVVDADRSRDAHALAELGRRRGLLVRHVGGRGRGHAADGDLARGAEARAAPRWREAARGRGIWREGSAEEERGGGGRGRRGGGGGGCHRGGWCARGRAGNCVEQAVCT</sequence>
<evidence type="ECO:0000313" key="3">
    <source>
        <dbReference type="Proteomes" id="UP000015106"/>
    </source>
</evidence>
<reference evidence="3" key="1">
    <citation type="journal article" date="2013" name="Nature">
        <title>Draft genome of the wheat A-genome progenitor Triticum urartu.</title>
        <authorList>
            <person name="Ling H.Q."/>
            <person name="Zhao S."/>
            <person name="Liu D."/>
            <person name="Wang J."/>
            <person name="Sun H."/>
            <person name="Zhang C."/>
            <person name="Fan H."/>
            <person name="Li D."/>
            <person name="Dong L."/>
            <person name="Tao Y."/>
            <person name="Gao C."/>
            <person name="Wu H."/>
            <person name="Li Y."/>
            <person name="Cui Y."/>
            <person name="Guo X."/>
            <person name="Zheng S."/>
            <person name="Wang B."/>
            <person name="Yu K."/>
            <person name="Liang Q."/>
            <person name="Yang W."/>
            <person name="Lou X."/>
            <person name="Chen J."/>
            <person name="Feng M."/>
            <person name="Jian J."/>
            <person name="Zhang X."/>
            <person name="Luo G."/>
            <person name="Jiang Y."/>
            <person name="Liu J."/>
            <person name="Wang Z."/>
            <person name="Sha Y."/>
            <person name="Zhang B."/>
            <person name="Wu H."/>
            <person name="Tang D."/>
            <person name="Shen Q."/>
            <person name="Xue P."/>
            <person name="Zou S."/>
            <person name="Wang X."/>
            <person name="Liu X."/>
            <person name="Wang F."/>
            <person name="Yang Y."/>
            <person name="An X."/>
            <person name="Dong Z."/>
            <person name="Zhang K."/>
            <person name="Zhang X."/>
            <person name="Luo M.C."/>
            <person name="Dvorak J."/>
            <person name="Tong Y."/>
            <person name="Wang J."/>
            <person name="Yang H."/>
            <person name="Li Z."/>
            <person name="Wang D."/>
            <person name="Zhang A."/>
            <person name="Wang J."/>
        </authorList>
    </citation>
    <scope>NUCLEOTIDE SEQUENCE</scope>
    <source>
        <strain evidence="3">cv. G1812</strain>
    </source>
</reference>
<gene>
    <name evidence="2" type="primary">LOC125539073</name>
</gene>
<accession>A0A8R7TKE5</accession>
<feature type="compositionally biased region" description="Basic and acidic residues" evidence="1">
    <location>
        <begin position="165"/>
        <end position="181"/>
    </location>
</feature>
<reference evidence="2" key="2">
    <citation type="submission" date="2018-03" db="EMBL/GenBank/DDBJ databases">
        <title>The Triticum urartu genome reveals the dynamic nature of wheat genome evolution.</title>
        <authorList>
            <person name="Ling H."/>
            <person name="Ma B."/>
            <person name="Shi X."/>
            <person name="Liu H."/>
            <person name="Dong L."/>
            <person name="Sun H."/>
            <person name="Cao Y."/>
            <person name="Gao Q."/>
            <person name="Zheng S."/>
            <person name="Li Y."/>
            <person name="Yu Y."/>
            <person name="Du H."/>
            <person name="Qi M."/>
            <person name="Li Y."/>
            <person name="Yu H."/>
            <person name="Cui Y."/>
            <person name="Wang N."/>
            <person name="Chen C."/>
            <person name="Wu H."/>
            <person name="Zhao Y."/>
            <person name="Zhang J."/>
            <person name="Li Y."/>
            <person name="Zhou W."/>
            <person name="Zhang B."/>
            <person name="Hu W."/>
            <person name="Eijk M."/>
            <person name="Tang J."/>
            <person name="Witsenboer H."/>
            <person name="Zhao S."/>
            <person name="Li Z."/>
            <person name="Zhang A."/>
            <person name="Wang D."/>
            <person name="Liang C."/>
        </authorList>
    </citation>
    <scope>NUCLEOTIDE SEQUENCE [LARGE SCALE GENOMIC DNA]</scope>
    <source>
        <strain evidence="2">cv. G1812</strain>
    </source>
</reference>
<proteinExistence type="predicted"/>
<feature type="region of interest" description="Disordered" evidence="1">
    <location>
        <begin position="165"/>
        <end position="193"/>
    </location>
</feature>
<dbReference type="Gramene" id="TuG1812G0200004236.01.T01">
    <property type="protein sequence ID" value="TuG1812G0200004236.01.T01.cds406904"/>
    <property type="gene ID" value="TuG1812G0200004236.01"/>
</dbReference>
<reference evidence="2" key="3">
    <citation type="submission" date="2022-06" db="UniProtKB">
        <authorList>
            <consortium name="EnsemblPlants"/>
        </authorList>
    </citation>
    <scope>IDENTIFICATION</scope>
</reference>